<dbReference type="GO" id="GO:0004861">
    <property type="term" value="F:cyclin-dependent protein serine/threonine kinase inhibitor activity"/>
    <property type="evidence" value="ECO:0007669"/>
    <property type="project" value="InterPro"/>
</dbReference>
<comment type="similarity">
    <text evidence="2">Belongs to the CDI family.</text>
</comment>
<reference evidence="7" key="2">
    <citation type="submission" date="2025-09" db="UniProtKB">
        <authorList>
            <consortium name="Ensembl"/>
        </authorList>
    </citation>
    <scope>IDENTIFICATION</scope>
</reference>
<evidence type="ECO:0000259" key="6">
    <source>
        <dbReference type="Pfam" id="PF02234"/>
    </source>
</evidence>
<dbReference type="Gene3D" id="4.10.365.10">
    <property type="entry name" value="p27"/>
    <property type="match status" value="1"/>
</dbReference>
<evidence type="ECO:0000256" key="4">
    <source>
        <dbReference type="ARBA" id="ARBA00023242"/>
    </source>
</evidence>
<dbReference type="GO" id="GO:0051726">
    <property type="term" value="P:regulation of cell cycle"/>
    <property type="evidence" value="ECO:0007669"/>
    <property type="project" value="InterPro"/>
</dbReference>
<accession>A0A8C4PY69</accession>
<keyword evidence="5" id="KW-0131">Cell cycle</keyword>
<evidence type="ECO:0000256" key="3">
    <source>
        <dbReference type="ARBA" id="ARBA00023013"/>
    </source>
</evidence>
<dbReference type="AlphaFoldDB" id="A0A8C4PY69"/>
<dbReference type="PANTHER" id="PTHR10265:SF45">
    <property type="entry name" value="DACAPO"/>
    <property type="match status" value="1"/>
</dbReference>
<protein>
    <recommendedName>
        <fullName evidence="6">Cyclin-dependent kinase inhibitor domain-containing protein</fullName>
    </recommendedName>
</protein>
<keyword evidence="8" id="KW-1185">Reference proteome</keyword>
<dbReference type="GeneTree" id="ENSGT00930000152732"/>
<organism evidence="7 8">
    <name type="scientific">Eptatretus burgeri</name>
    <name type="common">Inshore hagfish</name>
    <dbReference type="NCBI Taxonomy" id="7764"/>
    <lineage>
        <taxon>Eukaryota</taxon>
        <taxon>Metazoa</taxon>
        <taxon>Chordata</taxon>
        <taxon>Craniata</taxon>
        <taxon>Vertebrata</taxon>
        <taxon>Cyclostomata</taxon>
        <taxon>Myxini</taxon>
        <taxon>Myxiniformes</taxon>
        <taxon>Myxinidae</taxon>
        <taxon>Eptatretinae</taxon>
        <taxon>Eptatretus</taxon>
    </lineage>
</organism>
<keyword evidence="4" id="KW-0539">Nucleus</keyword>
<dbReference type="Proteomes" id="UP000694388">
    <property type="component" value="Unplaced"/>
</dbReference>
<keyword evidence="3" id="KW-0649">Protein kinase inhibitor</keyword>
<name>A0A8C4PY69_EPTBU</name>
<evidence type="ECO:0000256" key="2">
    <source>
        <dbReference type="ARBA" id="ARBA00006726"/>
    </source>
</evidence>
<reference evidence="7" key="1">
    <citation type="submission" date="2025-08" db="UniProtKB">
        <authorList>
            <consortium name="Ensembl"/>
        </authorList>
    </citation>
    <scope>IDENTIFICATION</scope>
</reference>
<dbReference type="GO" id="GO:0005634">
    <property type="term" value="C:nucleus"/>
    <property type="evidence" value="ECO:0007669"/>
    <property type="project" value="UniProtKB-SubCell"/>
</dbReference>
<evidence type="ECO:0000313" key="7">
    <source>
        <dbReference type="Ensembl" id="ENSEBUP00000005113.1"/>
    </source>
</evidence>
<dbReference type="InterPro" id="IPR003175">
    <property type="entry name" value="CDI_dom"/>
</dbReference>
<evidence type="ECO:0000256" key="1">
    <source>
        <dbReference type="ARBA" id="ARBA00004123"/>
    </source>
</evidence>
<comment type="subcellular location">
    <subcellularLocation>
        <location evidence="1">Nucleus</location>
    </subcellularLocation>
</comment>
<feature type="domain" description="Cyclin-dependent kinase inhibitor" evidence="6">
    <location>
        <begin position="39"/>
        <end position="93"/>
    </location>
</feature>
<evidence type="ECO:0000256" key="5">
    <source>
        <dbReference type="ARBA" id="ARBA00023306"/>
    </source>
</evidence>
<sequence>MAHCLEHERIKCRCSNTLSPPPLFPSIPLTFPSYPVRRCLFGPLKDDPSSSQFECSNELRASIAEASRRWDFDFARNAPLSDGPERSFTWEAVPVHGRTAENVDTGGDTWGRGRGEYEGTAVSQHVRGDGGGCTCGLVDINLAG</sequence>
<dbReference type="Ensembl" id="ENSEBUT00000005551.1">
    <property type="protein sequence ID" value="ENSEBUP00000005113.1"/>
    <property type="gene ID" value="ENSEBUG00000003515.1"/>
</dbReference>
<dbReference type="Pfam" id="PF02234">
    <property type="entry name" value="CDI"/>
    <property type="match status" value="1"/>
</dbReference>
<evidence type="ECO:0000313" key="8">
    <source>
        <dbReference type="Proteomes" id="UP000694388"/>
    </source>
</evidence>
<proteinExistence type="inferred from homology"/>
<dbReference type="PANTHER" id="PTHR10265">
    <property type="entry name" value="CYCLIN-DEPENDENT KINASE INHIBITOR 1"/>
    <property type="match status" value="1"/>
</dbReference>
<dbReference type="InterPro" id="IPR044898">
    <property type="entry name" value="CDI_dom_sf"/>
</dbReference>